<feature type="signal peptide" evidence="1">
    <location>
        <begin position="1"/>
        <end position="19"/>
    </location>
</feature>
<evidence type="ECO:0000313" key="3">
    <source>
        <dbReference type="Proteomes" id="UP001323405"/>
    </source>
</evidence>
<keyword evidence="1" id="KW-0732">Signal</keyword>
<gene>
    <name evidence="2" type="ORF">QC762_0113240</name>
</gene>
<keyword evidence="3" id="KW-1185">Reference proteome</keyword>
<name>A0ABR0G4U6_9PEZI</name>
<protein>
    <recommendedName>
        <fullName evidence="4">Secreted protein</fullName>
    </recommendedName>
</protein>
<evidence type="ECO:0008006" key="4">
    <source>
        <dbReference type="Google" id="ProtNLM"/>
    </source>
</evidence>
<organism evidence="2 3">
    <name type="scientific">Podospora pseudocomata</name>
    <dbReference type="NCBI Taxonomy" id="2093779"/>
    <lineage>
        <taxon>Eukaryota</taxon>
        <taxon>Fungi</taxon>
        <taxon>Dikarya</taxon>
        <taxon>Ascomycota</taxon>
        <taxon>Pezizomycotina</taxon>
        <taxon>Sordariomycetes</taxon>
        <taxon>Sordariomycetidae</taxon>
        <taxon>Sordariales</taxon>
        <taxon>Podosporaceae</taxon>
        <taxon>Podospora</taxon>
    </lineage>
</organism>
<proteinExistence type="predicted"/>
<accession>A0ABR0G4U6</accession>
<dbReference type="Proteomes" id="UP001323405">
    <property type="component" value="Unassembled WGS sequence"/>
</dbReference>
<evidence type="ECO:0000256" key="1">
    <source>
        <dbReference type="SAM" id="SignalP"/>
    </source>
</evidence>
<comment type="caution">
    <text evidence="2">The sequence shown here is derived from an EMBL/GenBank/DDBJ whole genome shotgun (WGS) entry which is preliminary data.</text>
</comment>
<feature type="chain" id="PRO_5046580527" description="Secreted protein" evidence="1">
    <location>
        <begin position="20"/>
        <end position="79"/>
    </location>
</feature>
<sequence length="79" mass="8176">MSTMLGLLVWGSVVSTAGAVGLEGSPCAGCWGFFFLLEGILGGLLGVKLEGVKEMWLKEKANEGCLLQAKTGYGRAPAV</sequence>
<dbReference type="EMBL" id="JAFFHA010000009">
    <property type="protein sequence ID" value="KAK4650748.1"/>
    <property type="molecule type" value="Genomic_DNA"/>
</dbReference>
<dbReference type="RefSeq" id="XP_062739723.1">
    <property type="nucleotide sequence ID" value="XM_062884329.1"/>
</dbReference>
<reference evidence="2 3" key="1">
    <citation type="journal article" date="2023" name="bioRxiv">
        <title>High-quality genome assemblies of four members of thePodospora anserinaspecies complex.</title>
        <authorList>
            <person name="Ament-Velasquez S.L."/>
            <person name="Vogan A.A."/>
            <person name="Wallerman O."/>
            <person name="Hartmann F."/>
            <person name="Gautier V."/>
            <person name="Silar P."/>
            <person name="Giraud T."/>
            <person name="Johannesson H."/>
        </authorList>
    </citation>
    <scope>NUCLEOTIDE SEQUENCE [LARGE SCALE GENOMIC DNA]</scope>
    <source>
        <strain evidence="2 3">CBS 415.72m</strain>
    </source>
</reference>
<evidence type="ECO:0000313" key="2">
    <source>
        <dbReference type="EMBL" id="KAK4650748.1"/>
    </source>
</evidence>
<dbReference type="GeneID" id="87904169"/>